<keyword evidence="3 9" id="KW-0540">Nuclease</keyword>
<name>A0A1G5SGF6_9PROT</name>
<evidence type="ECO:0000256" key="7">
    <source>
        <dbReference type="ARBA" id="ARBA00022842"/>
    </source>
</evidence>
<reference evidence="10 11" key="1">
    <citation type="submission" date="2016-10" db="EMBL/GenBank/DDBJ databases">
        <authorList>
            <person name="de Groot N.N."/>
        </authorList>
    </citation>
    <scope>NUCLEOTIDE SEQUENCE [LARGE SCALE GENOMIC DNA]</scope>
    <source>
        <strain evidence="10">1</strain>
    </source>
</reference>
<evidence type="ECO:0000313" key="11">
    <source>
        <dbReference type="Proteomes" id="UP000198729"/>
    </source>
</evidence>
<dbReference type="Proteomes" id="UP000198729">
    <property type="component" value="Unassembled WGS sequence"/>
</dbReference>
<comment type="function">
    <text evidence="9">CRISPR (clustered regularly interspaced short palindromic repeat), is an adaptive immune system that provides protection against mobile genetic elements (viruses, transposable elements and conjugative plasmids). CRISPR clusters contain sequences complementary to antecedent mobile elements and target invading nucleic acids. CRISPR clusters are transcribed and processed into CRISPR RNA (crRNA). Functions as a ssRNA-specific endoribonuclease. Involved in the integration of spacer DNA into the CRISPR cassette.</text>
</comment>
<dbReference type="GO" id="GO:0046872">
    <property type="term" value="F:metal ion binding"/>
    <property type="evidence" value="ECO:0007669"/>
    <property type="project" value="UniProtKB-UniRule"/>
</dbReference>
<evidence type="ECO:0000313" key="10">
    <source>
        <dbReference type="EMBL" id="SCZ85631.1"/>
    </source>
</evidence>
<sequence>MMSDFIICYDITHPRRLARLHRYLVKRAVPLQHSVFLFSGDDRQLEHCMQGAIELIDEKEDDLRVYPLPNRGLKARIGQPALPEGIQWSGLPTAW</sequence>
<evidence type="ECO:0000256" key="9">
    <source>
        <dbReference type="HAMAP-Rule" id="MF_01471"/>
    </source>
</evidence>
<dbReference type="GO" id="GO:0004521">
    <property type="term" value="F:RNA endonuclease activity"/>
    <property type="evidence" value="ECO:0007669"/>
    <property type="project" value="InterPro"/>
</dbReference>
<dbReference type="GO" id="GO:0043571">
    <property type="term" value="P:maintenance of CRISPR repeat elements"/>
    <property type="evidence" value="ECO:0007669"/>
    <property type="project" value="UniProtKB-UniRule"/>
</dbReference>
<keyword evidence="6 9" id="KW-0378">Hydrolase</keyword>
<dbReference type="HAMAP" id="MF_01471">
    <property type="entry name" value="Cas2"/>
    <property type="match status" value="1"/>
</dbReference>
<comment type="cofactor">
    <cofactor evidence="1 9">
        <name>Mg(2+)</name>
        <dbReference type="ChEBI" id="CHEBI:18420"/>
    </cofactor>
</comment>
<protein>
    <recommendedName>
        <fullName evidence="9">CRISPR-associated endoribonuclease Cas2</fullName>
        <ecNumber evidence="9">3.1.-.-</ecNumber>
    </recommendedName>
</protein>
<dbReference type="Gene3D" id="3.30.70.240">
    <property type="match status" value="1"/>
</dbReference>
<comment type="subunit">
    <text evidence="9">Homodimer, forms a heterotetramer with a Cas1 homodimer.</text>
</comment>
<evidence type="ECO:0000256" key="2">
    <source>
        <dbReference type="ARBA" id="ARBA00009959"/>
    </source>
</evidence>
<comment type="similarity">
    <text evidence="2 9">Belongs to the CRISPR-associated endoribonuclease Cas2 protein family.</text>
</comment>
<organism evidence="10 11">
    <name type="scientific">Nitrosomonas mobilis</name>
    <dbReference type="NCBI Taxonomy" id="51642"/>
    <lineage>
        <taxon>Bacteria</taxon>
        <taxon>Pseudomonadati</taxon>
        <taxon>Pseudomonadota</taxon>
        <taxon>Betaproteobacteria</taxon>
        <taxon>Nitrosomonadales</taxon>
        <taxon>Nitrosomonadaceae</taxon>
        <taxon>Nitrosomonas</taxon>
    </lineage>
</organism>
<evidence type="ECO:0000256" key="8">
    <source>
        <dbReference type="ARBA" id="ARBA00023118"/>
    </source>
</evidence>
<keyword evidence="8 9" id="KW-0051">Antiviral defense</keyword>
<dbReference type="AlphaFoldDB" id="A0A1G5SGF6"/>
<dbReference type="Pfam" id="PF09827">
    <property type="entry name" value="CRISPR_Cas2"/>
    <property type="match status" value="1"/>
</dbReference>
<dbReference type="CDD" id="cd09725">
    <property type="entry name" value="Cas2_I_II_III"/>
    <property type="match status" value="1"/>
</dbReference>
<dbReference type="InterPro" id="IPR019199">
    <property type="entry name" value="Virulence_VapD/CRISPR_Cas2"/>
</dbReference>
<dbReference type="STRING" id="51642.NSMM_400109"/>
<dbReference type="GO" id="GO:0051607">
    <property type="term" value="P:defense response to virus"/>
    <property type="evidence" value="ECO:0007669"/>
    <property type="project" value="UniProtKB-UniRule"/>
</dbReference>
<accession>A0A1G5SGF6</accession>
<gene>
    <name evidence="10" type="primary">cas</name>
    <name evidence="9" type="synonym">cas2</name>
    <name evidence="10" type="ORF">NSMM_400109</name>
</gene>
<keyword evidence="7 9" id="KW-0460">Magnesium</keyword>
<keyword evidence="11" id="KW-1185">Reference proteome</keyword>
<evidence type="ECO:0000256" key="4">
    <source>
        <dbReference type="ARBA" id="ARBA00022723"/>
    </source>
</evidence>
<dbReference type="SUPFAM" id="SSF143430">
    <property type="entry name" value="TTP0101/SSO1404-like"/>
    <property type="match status" value="1"/>
</dbReference>
<dbReference type="NCBIfam" id="TIGR01573">
    <property type="entry name" value="cas2"/>
    <property type="match status" value="1"/>
</dbReference>
<evidence type="ECO:0000256" key="3">
    <source>
        <dbReference type="ARBA" id="ARBA00022722"/>
    </source>
</evidence>
<evidence type="ECO:0000256" key="1">
    <source>
        <dbReference type="ARBA" id="ARBA00001946"/>
    </source>
</evidence>
<proteinExistence type="inferred from homology"/>
<dbReference type="EMBL" id="FMWO01000048">
    <property type="protein sequence ID" value="SCZ85631.1"/>
    <property type="molecule type" value="Genomic_DNA"/>
</dbReference>
<keyword evidence="5 9" id="KW-0255">Endonuclease</keyword>
<dbReference type="EC" id="3.1.-.-" evidence="9"/>
<dbReference type="RefSeq" id="WP_245654720.1">
    <property type="nucleotide sequence ID" value="NZ_FMWO01000048.1"/>
</dbReference>
<evidence type="ECO:0000256" key="6">
    <source>
        <dbReference type="ARBA" id="ARBA00022801"/>
    </source>
</evidence>
<dbReference type="InterPro" id="IPR021127">
    <property type="entry name" value="CRISPR_associated_Cas2"/>
</dbReference>
<evidence type="ECO:0000256" key="5">
    <source>
        <dbReference type="ARBA" id="ARBA00022759"/>
    </source>
</evidence>
<keyword evidence="4 9" id="KW-0479">Metal-binding</keyword>
<dbReference type="GO" id="GO:0016787">
    <property type="term" value="F:hydrolase activity"/>
    <property type="evidence" value="ECO:0007669"/>
    <property type="project" value="UniProtKB-KW"/>
</dbReference>
<feature type="binding site" evidence="9">
    <location>
        <position position="10"/>
    </location>
    <ligand>
        <name>Mg(2+)</name>
        <dbReference type="ChEBI" id="CHEBI:18420"/>
        <note>catalytic</note>
    </ligand>
</feature>